<proteinExistence type="inferred from homology"/>
<dbReference type="Proteomes" id="UP001280581">
    <property type="component" value="Unassembled WGS sequence"/>
</dbReference>
<dbReference type="AlphaFoldDB" id="A0AAN6LPW8"/>
<evidence type="ECO:0000256" key="1">
    <source>
        <dbReference type="ARBA" id="ARBA00005964"/>
    </source>
</evidence>
<gene>
    <name evidence="4" type="ORF">GRF29_185g302741</name>
</gene>
<dbReference type="Gene3D" id="3.40.50.1820">
    <property type="entry name" value="alpha/beta hydrolase"/>
    <property type="match status" value="1"/>
</dbReference>
<dbReference type="SUPFAM" id="SSF53474">
    <property type="entry name" value="alpha/beta-Hydrolases"/>
    <property type="match status" value="1"/>
</dbReference>
<comment type="caution">
    <text evidence="4">The sequence shown here is derived from an EMBL/GenBank/DDBJ whole genome shotgun (WGS) entry which is preliminary data.</text>
</comment>
<dbReference type="PANTHER" id="PTHR43918">
    <property type="entry name" value="ACETYLCHOLINESTERASE"/>
    <property type="match status" value="1"/>
</dbReference>
<dbReference type="InterPro" id="IPR050654">
    <property type="entry name" value="AChE-related_enzymes"/>
</dbReference>
<organism evidence="4 5">
    <name type="scientific">Pseudopithomyces chartarum</name>
    <dbReference type="NCBI Taxonomy" id="1892770"/>
    <lineage>
        <taxon>Eukaryota</taxon>
        <taxon>Fungi</taxon>
        <taxon>Dikarya</taxon>
        <taxon>Ascomycota</taxon>
        <taxon>Pezizomycotina</taxon>
        <taxon>Dothideomycetes</taxon>
        <taxon>Pleosporomycetidae</taxon>
        <taxon>Pleosporales</taxon>
        <taxon>Massarineae</taxon>
        <taxon>Didymosphaeriaceae</taxon>
        <taxon>Pseudopithomyces</taxon>
    </lineage>
</organism>
<comment type="similarity">
    <text evidence="1">Belongs to the type-B carboxylesterase/lipase family.</text>
</comment>
<dbReference type="PANTHER" id="PTHR43918:SF4">
    <property type="entry name" value="CARBOXYLIC ESTER HYDROLASE"/>
    <property type="match status" value="1"/>
</dbReference>
<name>A0AAN6LPW8_9PLEO</name>
<keyword evidence="5" id="KW-1185">Reference proteome</keyword>
<dbReference type="EMBL" id="WVTA01000016">
    <property type="protein sequence ID" value="KAK3201266.1"/>
    <property type="molecule type" value="Genomic_DNA"/>
</dbReference>
<evidence type="ECO:0000313" key="5">
    <source>
        <dbReference type="Proteomes" id="UP001280581"/>
    </source>
</evidence>
<protein>
    <recommendedName>
        <fullName evidence="3">Carboxylesterase type B domain-containing protein</fullName>
    </recommendedName>
</protein>
<dbReference type="InterPro" id="IPR029058">
    <property type="entry name" value="AB_hydrolase_fold"/>
</dbReference>
<dbReference type="Pfam" id="PF00135">
    <property type="entry name" value="COesterase"/>
    <property type="match status" value="1"/>
</dbReference>
<sequence length="326" mass="35380">MAYGGRDDHLFRAAILQSGGAFPLTRPDTPAFQSTFDSLITNTTCSPFANATATEKLNCIRTLPVDVFRAKVGRSTGQSIDGDFTRTSIQRALPEGAYIRVPTIVGANTDEGTNSAPKGINTTAQLFSPVADGFFRPRKLPNATVATLINLYSTNPRLGCPYNTGSAKFSSGALDKMACSIFGDIVQIGPARMIAETLARDGVPVYRYRFNHLPSNTSGVGRGIGTGVEQAYVFSNVGSEQAWDRNMGYQMAALWATFAHDLDPNAVVGDLGMPEWLQYGEDRNSMVFNGYGSWIEKDTYREEAIRYIIDNVLQDGALTAKQQLVA</sequence>
<reference evidence="4 5" key="1">
    <citation type="submission" date="2021-02" db="EMBL/GenBank/DDBJ databases">
        <title>Genome assembly of Pseudopithomyces chartarum.</title>
        <authorList>
            <person name="Jauregui R."/>
            <person name="Singh J."/>
            <person name="Voisey C."/>
        </authorList>
    </citation>
    <scope>NUCLEOTIDE SEQUENCE [LARGE SCALE GENOMIC DNA]</scope>
    <source>
        <strain evidence="4 5">AGR01</strain>
    </source>
</reference>
<feature type="domain" description="Carboxylesterase type B" evidence="3">
    <location>
        <begin position="9"/>
        <end position="286"/>
    </location>
</feature>
<evidence type="ECO:0000313" key="4">
    <source>
        <dbReference type="EMBL" id="KAK3201266.1"/>
    </source>
</evidence>
<evidence type="ECO:0000259" key="3">
    <source>
        <dbReference type="Pfam" id="PF00135"/>
    </source>
</evidence>
<evidence type="ECO:0000256" key="2">
    <source>
        <dbReference type="ARBA" id="ARBA00022801"/>
    </source>
</evidence>
<dbReference type="GO" id="GO:0052689">
    <property type="term" value="F:carboxylic ester hydrolase activity"/>
    <property type="evidence" value="ECO:0007669"/>
    <property type="project" value="TreeGrafter"/>
</dbReference>
<keyword evidence="2" id="KW-0378">Hydrolase</keyword>
<accession>A0AAN6LPW8</accession>
<dbReference type="InterPro" id="IPR002018">
    <property type="entry name" value="CarbesteraseB"/>
</dbReference>